<gene>
    <name evidence="2" type="ORF">SAMN04489710_108143</name>
</gene>
<dbReference type="EMBL" id="FOMQ01000008">
    <property type="protein sequence ID" value="SFD90538.1"/>
    <property type="molecule type" value="Genomic_DNA"/>
</dbReference>
<feature type="region of interest" description="Disordered" evidence="1">
    <location>
        <begin position="1"/>
        <end position="47"/>
    </location>
</feature>
<accession>A0A1I1W7X1</accession>
<feature type="region of interest" description="Disordered" evidence="1">
    <location>
        <begin position="1481"/>
        <end position="1506"/>
    </location>
</feature>
<protein>
    <submittedName>
        <fullName evidence="2">Uncharacterized protein</fullName>
    </submittedName>
</protein>
<dbReference type="RefSeq" id="WP_175526024.1">
    <property type="nucleotide sequence ID" value="NZ_FOMQ01000008.1"/>
</dbReference>
<reference evidence="3" key="1">
    <citation type="submission" date="2016-10" db="EMBL/GenBank/DDBJ databases">
        <authorList>
            <person name="Varghese N."/>
            <person name="Submissions S."/>
        </authorList>
    </citation>
    <scope>NUCLEOTIDE SEQUENCE [LARGE SCALE GENOMIC DNA]</scope>
    <source>
        <strain evidence="3">DSM 7481</strain>
    </source>
</reference>
<feature type="region of interest" description="Disordered" evidence="1">
    <location>
        <begin position="1534"/>
        <end position="1597"/>
    </location>
</feature>
<evidence type="ECO:0000313" key="2">
    <source>
        <dbReference type="EMBL" id="SFD90538.1"/>
    </source>
</evidence>
<name>A0A1I1W7X1_9BURK</name>
<organism evidence="2 3">
    <name type="scientific">Paracidovorax konjaci</name>
    <dbReference type="NCBI Taxonomy" id="32040"/>
    <lineage>
        <taxon>Bacteria</taxon>
        <taxon>Pseudomonadati</taxon>
        <taxon>Pseudomonadota</taxon>
        <taxon>Betaproteobacteria</taxon>
        <taxon>Burkholderiales</taxon>
        <taxon>Comamonadaceae</taxon>
        <taxon>Paracidovorax</taxon>
    </lineage>
</organism>
<proteinExistence type="predicted"/>
<dbReference type="Proteomes" id="UP000199517">
    <property type="component" value="Unassembled WGS sequence"/>
</dbReference>
<evidence type="ECO:0000256" key="1">
    <source>
        <dbReference type="SAM" id="MobiDB-lite"/>
    </source>
</evidence>
<dbReference type="STRING" id="32040.SAMN04489710_108143"/>
<sequence>MRANKAGEIHQVVPQASGNKAVEVPQPSQGSSTLKKPKGLASREKTGADAIYTTSNIAPRSQKGVLTKLKGLWKAGKVTFNTSVGPLASGTQTQHPVGRQNQVQAPRFGGGSEVHLPQATKAGLAEAVEQSLRPHQTGHVPHNGVSGRAAAVLGTTGHWAQQALSVMSLGKGPASVPSDALDMLYDQLDFPKNERKDPGGAATESPDAQPAVLDHLRNLVHSEKAKAVIHLASQATFPDGESVDTDGALQRLTAAANQALDKAKGDAERYIADLAAQWLDSVPPVLHERLGASADTLISALNHGATVPDALGAELLINAVRAAFPGDPAEMVQAMEELSRSSPARLAGKVDAAFQPTALERAVSDGDPLLRLACALARQPGGYRMLSRMTVPPATGDQQAALQVAMSAAVELQALRTRSPGIPVRGPQAEWLQAAAAQAFREASPTGEAPPCSPEQVSRQRLAFRGVQNGFMTNESGSSYDRVRRRLDQFSDGALDQTSQRNARAASGRMGRIQNWLSGGLPKAMATNSANMEGLLAPALPAIAEWLPGTRPTMWRKSVMRQMTKTASENGMLPRRDEAVASLHRTAIDIRAHLQARSGPQAAPVEKLMLGILEELGLGAGTRTPAQTALKHLGQRFFQQVEARLGPQGLAGLPPGLHASWQSLRGSHPNAGHLLRLMSEHIDLRALADDTAPHAEVTSQVARGMRTDDIARQAIVAFTEVASAAGIAVHGESPQTRALSNLMQATASALAAVKPVAALRSLRIETFEAVENQLARDWVAILPEGERPSWNEALQQVQKAWPTRFRESWDAMKASGADASRLMRALVDAASAVPWSPPRMDPDSPSHSAAPRKVADAIAQAAPALQSLQRDVHVNRFELAISDTVTLFNDVRGPADAAEVMKSLAHRISLGEKIKSSDARQARLELGKAISVATATPELLTPIAGIGLGRERSMDLNMVGAAMQMQIGTTDSKNASLGLSVGLRGALGHADHEFNLENDEAGIALRFDLRLEAGGETSTAQGVSLRMQRTANHEDTLRRHFTDVLTGLARGSGAQSGDAASQDALALLLDQHPALAVAELSNTRRARTSELAFGANATVRARGSRERDLDDRRASRQAVGIGVQAGVASNTLRLRSVQTESRSGLNVEEYKLSAQHRADIRAGAGASVGLVSGSRYDPKKAAQVRGVSVEARKQLAYSGVDTTLRMTTRHGETWADQTQMIREFENLDDFLQELEHRQHEFVAAIATRDGVPGADPAEKTGRAWLRLQDTLAQAAAASAPGMVFSVVTKLRPQAAEAYDKLQGLIQTATEAGDPGKADGYRRKVRALLNSHDAWVANNLQFKTKAKDESSQSAMLGVLQGKAAAESTRLHEFLPAGAQQVGRTPQQHASAPEDHSERWTPRLTPAGRPLPLEPVPEALTEPGTDPRVAWGVRAETQAGKELVQAQQHAQRLFDRVPDPAKPSSQPTAPHRPRVTLGELMRKDPFPVQPYGPDHVPHPLPRPPGTSFRHWIAASQSASAPAHLDSDLAAQPRALPRDTAGEERPSYPLPLPPFSFDSQPKAPKPQAFGSPSEGYMLPEPPAGETPSARPRPGHSARQR</sequence>
<feature type="compositionally biased region" description="Basic and acidic residues" evidence="1">
    <location>
        <begin position="1390"/>
        <end position="1399"/>
    </location>
</feature>
<keyword evidence="3" id="KW-1185">Reference proteome</keyword>
<evidence type="ECO:0000313" key="3">
    <source>
        <dbReference type="Proteomes" id="UP000199517"/>
    </source>
</evidence>
<feature type="region of interest" description="Disordered" evidence="1">
    <location>
        <begin position="1378"/>
        <end position="1424"/>
    </location>
</feature>
<feature type="compositionally biased region" description="Basic and acidic residues" evidence="1">
    <location>
        <begin position="1534"/>
        <end position="1543"/>
    </location>
</feature>
<feature type="region of interest" description="Disordered" evidence="1">
    <location>
        <begin position="1455"/>
        <end position="1474"/>
    </location>
</feature>
<feature type="region of interest" description="Disordered" evidence="1">
    <location>
        <begin position="190"/>
        <end position="209"/>
    </location>
</feature>